<proteinExistence type="predicted"/>
<dbReference type="EMBL" id="QGNW01000008">
    <property type="protein sequence ID" value="RVX19546.1"/>
    <property type="molecule type" value="Genomic_DNA"/>
</dbReference>
<reference evidence="2 3" key="1">
    <citation type="journal article" date="2018" name="PLoS Genet.">
        <title>Population sequencing reveals clonal diversity and ancestral inbreeding in the grapevine cultivar Chardonnay.</title>
        <authorList>
            <person name="Roach M.J."/>
            <person name="Johnson D.L."/>
            <person name="Bohlmann J."/>
            <person name="van Vuuren H.J."/>
            <person name="Jones S.J."/>
            <person name="Pretorius I.S."/>
            <person name="Schmidt S.A."/>
            <person name="Borneman A.R."/>
        </authorList>
    </citation>
    <scope>NUCLEOTIDE SEQUENCE [LARGE SCALE GENOMIC DNA]</scope>
    <source>
        <strain evidence="3">cv. Chardonnay</strain>
        <tissue evidence="2">Leaf</tissue>
    </source>
</reference>
<dbReference type="AlphaFoldDB" id="A0A438KEA5"/>
<evidence type="ECO:0000256" key="1">
    <source>
        <dbReference type="SAM" id="MobiDB-lite"/>
    </source>
</evidence>
<evidence type="ECO:0000313" key="2">
    <source>
        <dbReference type="EMBL" id="RVX19546.1"/>
    </source>
</evidence>
<comment type="caution">
    <text evidence="2">The sequence shown here is derived from an EMBL/GenBank/DDBJ whole genome shotgun (WGS) entry which is preliminary data.</text>
</comment>
<feature type="compositionally biased region" description="Basic and acidic residues" evidence="1">
    <location>
        <begin position="185"/>
        <end position="204"/>
    </location>
</feature>
<accession>A0A438KEA5</accession>
<gene>
    <name evidence="2" type="ORF">CK203_005267</name>
</gene>
<protein>
    <submittedName>
        <fullName evidence="2">Uncharacterized protein</fullName>
    </submittedName>
</protein>
<sequence length="219" mass="24431">MCNFNAAWKAVTSEESCTCTLHHLYQRLLKSLEGYWLFIRNTAYGFMSKNIDKTASQQTQHQRGMLRRNKQLAYSQPVTAMLPPQNSGNSSLAGSKPSGIGLHLNSIVNAVPMGFSSTTSLKVEEKDYSSAWRISDSIPSNVIENSAGTEDRRNENKASIAMSSATSQSSHGLEPSKDPLLLKPIELHEIPCDKRKFNSEHMDSLEEFNQPSPKKRRQA</sequence>
<dbReference type="Proteomes" id="UP000288805">
    <property type="component" value="Unassembled WGS sequence"/>
</dbReference>
<organism evidence="2 3">
    <name type="scientific">Vitis vinifera</name>
    <name type="common">Grape</name>
    <dbReference type="NCBI Taxonomy" id="29760"/>
    <lineage>
        <taxon>Eukaryota</taxon>
        <taxon>Viridiplantae</taxon>
        <taxon>Streptophyta</taxon>
        <taxon>Embryophyta</taxon>
        <taxon>Tracheophyta</taxon>
        <taxon>Spermatophyta</taxon>
        <taxon>Magnoliopsida</taxon>
        <taxon>eudicotyledons</taxon>
        <taxon>Gunneridae</taxon>
        <taxon>Pentapetalae</taxon>
        <taxon>rosids</taxon>
        <taxon>Vitales</taxon>
        <taxon>Vitaceae</taxon>
        <taxon>Viteae</taxon>
        <taxon>Vitis</taxon>
    </lineage>
</organism>
<name>A0A438KEA5_VITVI</name>
<feature type="region of interest" description="Disordered" evidence="1">
    <location>
        <begin position="142"/>
        <end position="219"/>
    </location>
</feature>
<feature type="compositionally biased region" description="Low complexity" evidence="1">
    <location>
        <begin position="158"/>
        <end position="170"/>
    </location>
</feature>
<evidence type="ECO:0000313" key="3">
    <source>
        <dbReference type="Proteomes" id="UP000288805"/>
    </source>
</evidence>